<accession>A0A803RAC5</accession>
<dbReference type="Proteomes" id="UP000596661">
    <property type="component" value="Unassembled WGS sequence"/>
</dbReference>
<reference evidence="2" key="1">
    <citation type="submission" date="2021-03" db="UniProtKB">
        <authorList>
            <consortium name="EnsemblPlants"/>
        </authorList>
    </citation>
    <scope>IDENTIFICATION</scope>
</reference>
<keyword evidence="3" id="KW-1185">Reference proteome</keyword>
<evidence type="ECO:0000256" key="1">
    <source>
        <dbReference type="SAM" id="Phobius"/>
    </source>
</evidence>
<dbReference type="EnsemblPlants" id="novel_model_6999_5bd9a17a">
    <property type="protein sequence ID" value="cds.novel_model_6999_5bd9a17a"/>
    <property type="gene ID" value="novel_gene_3684_5bd9a17a"/>
</dbReference>
<proteinExistence type="predicted"/>
<protein>
    <submittedName>
        <fullName evidence="2">Uncharacterized protein</fullName>
    </submittedName>
</protein>
<keyword evidence="1" id="KW-0472">Membrane</keyword>
<name>A0A803RAC5_CANSA</name>
<sequence>MGCGNLRYSNDQLIGSWSWVVDNDIVAIILLIILTGGVMSVLALSRRGVFIITPVGEVGEDVVAWCRMEIVRLMI</sequence>
<feature type="transmembrane region" description="Helical" evidence="1">
    <location>
        <begin position="25"/>
        <end position="44"/>
    </location>
</feature>
<keyword evidence="1" id="KW-1133">Transmembrane helix</keyword>
<dbReference type="EMBL" id="UZAU01000811">
    <property type="status" value="NOT_ANNOTATED_CDS"/>
    <property type="molecule type" value="Genomic_DNA"/>
</dbReference>
<dbReference type="AlphaFoldDB" id="A0A803RAC5"/>
<organism evidence="2 3">
    <name type="scientific">Cannabis sativa</name>
    <name type="common">Hemp</name>
    <name type="synonym">Marijuana</name>
    <dbReference type="NCBI Taxonomy" id="3483"/>
    <lineage>
        <taxon>Eukaryota</taxon>
        <taxon>Viridiplantae</taxon>
        <taxon>Streptophyta</taxon>
        <taxon>Embryophyta</taxon>
        <taxon>Tracheophyta</taxon>
        <taxon>Spermatophyta</taxon>
        <taxon>Magnoliopsida</taxon>
        <taxon>eudicotyledons</taxon>
        <taxon>Gunneridae</taxon>
        <taxon>Pentapetalae</taxon>
        <taxon>rosids</taxon>
        <taxon>fabids</taxon>
        <taxon>Rosales</taxon>
        <taxon>Cannabaceae</taxon>
        <taxon>Cannabis</taxon>
    </lineage>
</organism>
<keyword evidence="1" id="KW-0812">Transmembrane</keyword>
<evidence type="ECO:0000313" key="3">
    <source>
        <dbReference type="Proteomes" id="UP000596661"/>
    </source>
</evidence>
<dbReference type="Gramene" id="novel_model_6999_5bd9a17a">
    <property type="protein sequence ID" value="cds.novel_model_6999_5bd9a17a"/>
    <property type="gene ID" value="novel_gene_3684_5bd9a17a"/>
</dbReference>
<evidence type="ECO:0000313" key="2">
    <source>
        <dbReference type="EnsemblPlants" id="cds.novel_model_6999_5bd9a17a"/>
    </source>
</evidence>